<reference evidence="2" key="2">
    <citation type="submission" date="2020-10" db="EMBL/GenBank/DDBJ databases">
        <authorList>
            <person name="Peck L.D."/>
            <person name="Nowell R.W."/>
            <person name="Flood J."/>
            <person name="Ryan M.J."/>
            <person name="Barraclough T.G."/>
        </authorList>
    </citation>
    <scope>NUCLEOTIDE SEQUENCE</scope>
    <source>
        <strain evidence="2">IMI 127659i</strain>
    </source>
</reference>
<dbReference type="Proteomes" id="UP000750502">
    <property type="component" value="Unassembled WGS sequence"/>
</dbReference>
<dbReference type="PANTHER" id="PTHR47685:SF1">
    <property type="entry name" value="MAGNESIUM TRANSPORT PROTEIN CORA"/>
    <property type="match status" value="1"/>
</dbReference>
<feature type="region of interest" description="Disordered" evidence="1">
    <location>
        <begin position="1"/>
        <end position="33"/>
    </location>
</feature>
<feature type="compositionally biased region" description="Basic and acidic residues" evidence="1">
    <location>
        <begin position="286"/>
        <end position="302"/>
    </location>
</feature>
<evidence type="ECO:0000313" key="3">
    <source>
        <dbReference type="Proteomes" id="UP000750502"/>
    </source>
</evidence>
<feature type="region of interest" description="Disordered" evidence="1">
    <location>
        <begin position="490"/>
        <end position="515"/>
    </location>
</feature>
<dbReference type="AlphaFoldDB" id="A0A9P7HTJ7"/>
<feature type="compositionally biased region" description="Basic and acidic residues" evidence="1">
    <location>
        <begin position="260"/>
        <end position="269"/>
    </location>
</feature>
<comment type="caution">
    <text evidence="2">The sequence shown here is derived from an EMBL/GenBank/DDBJ whole genome shotgun (WGS) entry which is preliminary data.</text>
</comment>
<dbReference type="PANTHER" id="PTHR47685">
    <property type="entry name" value="MAGNESIUM TRANSPORT PROTEIN CORA"/>
    <property type="match status" value="1"/>
</dbReference>
<accession>A0A9P7HTJ7</accession>
<organism evidence="2 3">
    <name type="scientific">Fusarium xylarioides</name>
    <dbReference type="NCBI Taxonomy" id="221167"/>
    <lineage>
        <taxon>Eukaryota</taxon>
        <taxon>Fungi</taxon>
        <taxon>Dikarya</taxon>
        <taxon>Ascomycota</taxon>
        <taxon>Pezizomycotina</taxon>
        <taxon>Sordariomycetes</taxon>
        <taxon>Hypocreomycetidae</taxon>
        <taxon>Hypocreales</taxon>
        <taxon>Nectriaceae</taxon>
        <taxon>Fusarium</taxon>
        <taxon>Fusarium fujikuroi species complex</taxon>
    </lineage>
</organism>
<dbReference type="OrthoDB" id="341259at2759"/>
<protein>
    <submittedName>
        <fullName evidence="2">Uncharacterized protein</fullName>
    </submittedName>
</protein>
<feature type="compositionally biased region" description="Polar residues" evidence="1">
    <location>
        <begin position="21"/>
        <end position="33"/>
    </location>
</feature>
<proteinExistence type="predicted"/>
<gene>
    <name evidence="2" type="ORF">H9Q72_006158</name>
</gene>
<sequence>MLLERGAELDSPNKYHETPRQLFNSKSSPDPLTDTQRRFLNRQLSFLQSESQGQKKLGNLPLEPVDYTRLIRQDCMHFPVYFRHQWAGYIPGAEKETCLSWSPTGIKVSHVLYRKLKDSYMLTEDRAAGLSSDGETSGSDDDEKEEAVEKGDVLKSRFLVDCESQFTESVNRLLQEGKLDDHQTGVDNNSMVQSQLHPKDFQERSWKWINFPLNNDFVTTNIRSSDSSRVDPYAWRFFGSNIRVRETNDSNARVRKPHAYIKEKPDHKERKNPKSIPQKGPAKGSSSEDARGLGDQKPHTPEKISQQASDTKEFPSWVNAECFVKGSSMISLVLPFLDFESEIEQGNEGMTEQERVIQRRYSPFTGMHGVQRSQTLDDTASGFGQTSSTHNDLRTKEEQVVYRWSKNKSEAQAKDEHQDVKATVSGTKSLRIQRYWPRGWFQKQKREVAEEAEAGVELADRRAERMGYRSNNRAKAKAVNKAKNEAIQQKLRPEPGTNERANEKKDNRATEKAIQQNPRKSWLMVRQLWLWKLDENTIITTIPTRGSDTIAEDLFETIKQGNLYTVRSSGDLIKRIISETVKFIDEFKWAGLGHHVLDIFEGEISNEMDKEAGYYKDFEATVKNLDLVNKMILEAAHSTWQLKDIRDELRLLQRLFETQLEVVRKVADILWPTKLLGKPSLTKEERQTLRANFIRDLGLENLIQRVKRLNQDAYTTLEGVSTIIQAMQAQASLKEAESARFMNHIILPFTVVTVIFVSVPGME</sequence>
<dbReference type="InterPro" id="IPR050829">
    <property type="entry name" value="CorA_MIT"/>
</dbReference>
<reference evidence="2" key="1">
    <citation type="journal article" date="2020" name="bioRxiv">
        <title>Historical genomics reveals the evolutionary mechanisms behind multiple outbreaks of the host-specific coffee wilt pathogen Fusarium xylarioides.</title>
        <authorList>
            <person name="Peck D."/>
            <person name="Nowell R.W."/>
            <person name="Flood J."/>
            <person name="Ryan M.J."/>
            <person name="Barraclough T.G."/>
        </authorList>
    </citation>
    <scope>NUCLEOTIDE SEQUENCE</scope>
    <source>
        <strain evidence="2">IMI 127659i</strain>
    </source>
</reference>
<feature type="compositionally biased region" description="Basic and acidic residues" evidence="1">
    <location>
        <begin position="500"/>
        <end position="511"/>
    </location>
</feature>
<keyword evidence="3" id="KW-1185">Reference proteome</keyword>
<name>A0A9P7HTJ7_9HYPO</name>
<dbReference type="EMBL" id="JADFTT010000186">
    <property type="protein sequence ID" value="KAG5765756.1"/>
    <property type="molecule type" value="Genomic_DNA"/>
</dbReference>
<evidence type="ECO:0000313" key="2">
    <source>
        <dbReference type="EMBL" id="KAG5765756.1"/>
    </source>
</evidence>
<evidence type="ECO:0000256" key="1">
    <source>
        <dbReference type="SAM" id="MobiDB-lite"/>
    </source>
</evidence>
<feature type="compositionally biased region" description="Basic and acidic residues" evidence="1">
    <location>
        <begin position="1"/>
        <end position="19"/>
    </location>
</feature>
<feature type="region of interest" description="Disordered" evidence="1">
    <location>
        <begin position="127"/>
        <end position="148"/>
    </location>
</feature>
<feature type="region of interest" description="Disordered" evidence="1">
    <location>
        <begin position="248"/>
        <end position="312"/>
    </location>
</feature>